<protein>
    <submittedName>
        <fullName evidence="1">PilZ domain-containing protein</fullName>
    </submittedName>
</protein>
<comment type="caution">
    <text evidence="1">The sequence shown here is derived from an EMBL/GenBank/DDBJ whole genome shotgun (WGS) entry which is preliminary data.</text>
</comment>
<dbReference type="AlphaFoldDB" id="A0A8J6TFZ6"/>
<dbReference type="EMBL" id="JACNJZ010000131">
    <property type="protein sequence ID" value="MBC8318127.1"/>
    <property type="molecule type" value="Genomic_DNA"/>
</dbReference>
<organism evidence="1 2">
    <name type="scientific">Candidatus Desulfobia pelagia</name>
    <dbReference type="NCBI Taxonomy" id="2841692"/>
    <lineage>
        <taxon>Bacteria</taxon>
        <taxon>Pseudomonadati</taxon>
        <taxon>Thermodesulfobacteriota</taxon>
        <taxon>Desulfobulbia</taxon>
        <taxon>Desulfobulbales</taxon>
        <taxon>Desulfobulbaceae</taxon>
        <taxon>Candidatus Desulfobia</taxon>
    </lineage>
</organism>
<name>A0A8J6TFZ6_9BACT</name>
<sequence length="199" mass="22978">MADNIDLKSERRNSVRIAGRNLFYCEPVSRAQFKSIIEDYKKGIPPYNQEGLSDVQVFIGAQSALSKIKEKDKDLGDFLSHLDTKLNLMLKMLDTDKGLFEQMSVKELNMSGTGIDFIYNAPFEKDTVLALHITLLPDYSYIYCLGKVKTCSLVQEVEGKKYYRIAAEFILIMEEDREMIIQNNFKQQSLALRNRKQRK</sequence>
<dbReference type="Proteomes" id="UP000614424">
    <property type="component" value="Unassembled WGS sequence"/>
</dbReference>
<accession>A0A8J6TFZ6</accession>
<proteinExistence type="predicted"/>
<evidence type="ECO:0000313" key="2">
    <source>
        <dbReference type="Proteomes" id="UP000614424"/>
    </source>
</evidence>
<evidence type="ECO:0000313" key="1">
    <source>
        <dbReference type="EMBL" id="MBC8318127.1"/>
    </source>
</evidence>
<gene>
    <name evidence="1" type="ORF">H8E41_09485</name>
</gene>
<reference evidence="1 2" key="1">
    <citation type="submission" date="2020-08" db="EMBL/GenBank/DDBJ databases">
        <title>Bridging the membrane lipid divide: bacteria of the FCB group superphylum have the potential to synthesize archaeal ether lipids.</title>
        <authorList>
            <person name="Villanueva L."/>
            <person name="Von Meijenfeldt F.A.B."/>
            <person name="Westbye A.B."/>
            <person name="Yadav S."/>
            <person name="Hopmans E.C."/>
            <person name="Dutilh B.E."/>
            <person name="Sinninghe Damste J.S."/>
        </authorList>
    </citation>
    <scope>NUCLEOTIDE SEQUENCE [LARGE SCALE GENOMIC DNA]</scope>
    <source>
        <strain evidence="1">NIOZ-UU47</strain>
    </source>
</reference>